<dbReference type="InterPro" id="IPR029063">
    <property type="entry name" value="SAM-dependent_MTases_sf"/>
</dbReference>
<evidence type="ECO:0000259" key="1">
    <source>
        <dbReference type="Pfam" id="PF03848"/>
    </source>
</evidence>
<organism evidence="2 3">
    <name type="scientific">Acidihalobacter yilgarnensis</name>
    <dbReference type="NCBI Taxonomy" id="2819280"/>
    <lineage>
        <taxon>Bacteria</taxon>
        <taxon>Pseudomonadati</taxon>
        <taxon>Pseudomonadota</taxon>
        <taxon>Gammaproteobacteria</taxon>
        <taxon>Chromatiales</taxon>
        <taxon>Ectothiorhodospiraceae</taxon>
        <taxon>Acidihalobacter</taxon>
    </lineage>
</organism>
<dbReference type="InterPro" id="IPR015985">
    <property type="entry name" value="TehB-like_dom"/>
</dbReference>
<dbReference type="Gene3D" id="3.40.50.150">
    <property type="entry name" value="Vaccinia Virus protein VP39"/>
    <property type="match status" value="1"/>
</dbReference>
<dbReference type="SUPFAM" id="SSF53335">
    <property type="entry name" value="S-adenosyl-L-methionine-dependent methyltransferases"/>
    <property type="match status" value="1"/>
</dbReference>
<reference evidence="3" key="1">
    <citation type="submission" date="2016-09" db="EMBL/GenBank/DDBJ databases">
        <title>Acidihalobacter prosperus F5.</title>
        <authorList>
            <person name="Khaleque H.N."/>
            <person name="Ramsay J.P."/>
            <person name="Kaksonen A.H."/>
            <person name="Boxall N.J."/>
            <person name="Watkin E.L.J."/>
        </authorList>
    </citation>
    <scope>NUCLEOTIDE SEQUENCE [LARGE SCALE GENOMIC DNA]</scope>
    <source>
        <strain evidence="3">F5</strain>
    </source>
</reference>
<dbReference type="KEGG" id="aprs:BI364_00725"/>
<name>A0A1D8IJS0_9GAMM</name>
<keyword evidence="3" id="KW-1185">Reference proteome</keyword>
<feature type="domain" description="Tellurite resistance methyltransferase TehB-like" evidence="1">
    <location>
        <begin position="36"/>
        <end position="123"/>
    </location>
</feature>
<dbReference type="Proteomes" id="UP000095401">
    <property type="component" value="Chromosome"/>
</dbReference>
<sequence>MEVSAEPDWEARYTGRDPREAVASQVLRDHMHLLPKRGCALDLACGLGANALLLARNGLETVAWDRASTPIAALRRVAIAEGLRLVAEVRDVVAQPPIPAGFDVIVVSRFLDRGLAPALIVALRPGGLLFYQTFGPALVDPTRGPRHRDFRLAEGELLRLFASLRLRVYREEGGAGDTRDGLRDEVYGIFQR</sequence>
<evidence type="ECO:0000313" key="3">
    <source>
        <dbReference type="Proteomes" id="UP000095401"/>
    </source>
</evidence>
<evidence type="ECO:0000313" key="2">
    <source>
        <dbReference type="EMBL" id="AOU96730.1"/>
    </source>
</evidence>
<gene>
    <name evidence="2" type="ORF">BI364_00725</name>
</gene>
<accession>A0A1D8IJS0</accession>
<protein>
    <recommendedName>
        <fullName evidence="1">Tellurite resistance methyltransferase TehB-like domain-containing protein</fullName>
    </recommendedName>
</protein>
<proteinExistence type="predicted"/>
<dbReference type="Pfam" id="PF03848">
    <property type="entry name" value="TehB"/>
    <property type="match status" value="1"/>
</dbReference>
<dbReference type="AlphaFoldDB" id="A0A1D8IJS0"/>
<dbReference type="EMBL" id="CP017415">
    <property type="protein sequence ID" value="AOU96730.1"/>
    <property type="molecule type" value="Genomic_DNA"/>
</dbReference>